<evidence type="ECO:0000313" key="2">
    <source>
        <dbReference type="EMBL" id="OGX86213.1"/>
    </source>
</evidence>
<dbReference type="EMBL" id="MDZB01000098">
    <property type="protein sequence ID" value="OGX86213.1"/>
    <property type="molecule type" value="Genomic_DNA"/>
</dbReference>
<sequence>MLAAPLQTAPQEYRTAKAYRILIYVGAPLLILLFLALPFMLMNGENPVPGYFLAGFAILGLGMAAFLVYGLFETAKGRLVVQEQSVSQVGAFKTKTLAAHEIKGFRADDKYTHIVPMSPHLPKLKIGHTTERYEEIQQWLVARYPDLNRVDLERATAGLLEDHDLGRNAEERAETLAKAAMVARTLNIAGGVVCAWLVFIPRPL</sequence>
<feature type="transmembrane region" description="Helical" evidence="1">
    <location>
        <begin position="21"/>
        <end position="42"/>
    </location>
</feature>
<comment type="caution">
    <text evidence="2">The sequence shown here is derived from an EMBL/GenBank/DDBJ whole genome shotgun (WGS) entry which is preliminary data.</text>
</comment>
<organism evidence="2 3">
    <name type="scientific">Hymenobacter lapidarius</name>
    <dbReference type="NCBI Taxonomy" id="1908237"/>
    <lineage>
        <taxon>Bacteria</taxon>
        <taxon>Pseudomonadati</taxon>
        <taxon>Bacteroidota</taxon>
        <taxon>Cytophagia</taxon>
        <taxon>Cytophagales</taxon>
        <taxon>Hymenobacteraceae</taxon>
        <taxon>Hymenobacter</taxon>
    </lineage>
</organism>
<dbReference type="Proteomes" id="UP000176294">
    <property type="component" value="Unassembled WGS sequence"/>
</dbReference>
<evidence type="ECO:0000313" key="3">
    <source>
        <dbReference type="Proteomes" id="UP000176294"/>
    </source>
</evidence>
<dbReference type="AlphaFoldDB" id="A0A1G1T5R2"/>
<keyword evidence="1" id="KW-0472">Membrane</keyword>
<feature type="transmembrane region" description="Helical" evidence="1">
    <location>
        <begin position="48"/>
        <end position="72"/>
    </location>
</feature>
<feature type="transmembrane region" description="Helical" evidence="1">
    <location>
        <begin position="181"/>
        <end position="200"/>
    </location>
</feature>
<gene>
    <name evidence="2" type="ORF">BEN47_01250</name>
</gene>
<keyword evidence="1" id="KW-1133">Transmembrane helix</keyword>
<dbReference type="OrthoDB" id="5936019at2"/>
<protein>
    <submittedName>
        <fullName evidence="2">Uncharacterized protein</fullName>
    </submittedName>
</protein>
<dbReference type="STRING" id="1908237.BEN47_01250"/>
<accession>A0A1G1T5R2</accession>
<name>A0A1G1T5R2_9BACT</name>
<evidence type="ECO:0000256" key="1">
    <source>
        <dbReference type="SAM" id="Phobius"/>
    </source>
</evidence>
<reference evidence="2 3" key="1">
    <citation type="submission" date="2016-08" db="EMBL/GenBank/DDBJ databases">
        <title>Hymenobacter coccineus sp. nov., Hymenobacter lapidarius sp. nov. and Hymenobacter glacialis sp. nov., isolated from Antarctic soil.</title>
        <authorList>
            <person name="Sedlacek I."/>
            <person name="Kralova S."/>
            <person name="Kyrova K."/>
            <person name="Maslanova I."/>
            <person name="Stankova E."/>
            <person name="Vrbovska V."/>
            <person name="Nemec M."/>
            <person name="Bartak M."/>
            <person name="Svec P."/>
            <person name="Busse H.-J."/>
            <person name="Pantucek R."/>
        </authorList>
    </citation>
    <scope>NUCLEOTIDE SEQUENCE [LARGE SCALE GENOMIC DNA]</scope>
    <source>
        <strain evidence="2 3">CCM 8643</strain>
    </source>
</reference>
<keyword evidence="3" id="KW-1185">Reference proteome</keyword>
<dbReference type="RefSeq" id="WP_070727215.1">
    <property type="nucleotide sequence ID" value="NZ_MDZB01000098.1"/>
</dbReference>
<proteinExistence type="predicted"/>
<keyword evidence="1" id="KW-0812">Transmembrane</keyword>